<evidence type="ECO:0000256" key="7">
    <source>
        <dbReference type="SAM" id="MobiDB-lite"/>
    </source>
</evidence>
<proteinExistence type="predicted"/>
<dbReference type="PROSITE" id="PS01264">
    <property type="entry name" value="TBOX_2"/>
    <property type="match status" value="1"/>
</dbReference>
<dbReference type="Proteomes" id="UP001642520">
    <property type="component" value="Unassembled WGS sequence"/>
</dbReference>
<dbReference type="InterPro" id="IPR046360">
    <property type="entry name" value="T-box_DNA-bd"/>
</dbReference>
<keyword evidence="4" id="KW-0804">Transcription</keyword>
<dbReference type="PRINTS" id="PR00937">
    <property type="entry name" value="TBOX"/>
</dbReference>
<evidence type="ECO:0000313" key="10">
    <source>
        <dbReference type="Proteomes" id="UP001642520"/>
    </source>
</evidence>
<feature type="compositionally biased region" description="Gly residues" evidence="7">
    <location>
        <begin position="600"/>
        <end position="609"/>
    </location>
</feature>
<evidence type="ECO:0000256" key="6">
    <source>
        <dbReference type="PROSITE-ProRule" id="PRU00201"/>
    </source>
</evidence>
<feature type="compositionally biased region" description="Basic and acidic residues" evidence="7">
    <location>
        <begin position="573"/>
        <end position="593"/>
    </location>
</feature>
<dbReference type="InterPro" id="IPR036960">
    <property type="entry name" value="T-box_sf"/>
</dbReference>
<accession>A0ABP1NDP2</accession>
<feature type="compositionally biased region" description="Low complexity" evidence="7">
    <location>
        <begin position="237"/>
        <end position="251"/>
    </location>
</feature>
<evidence type="ECO:0000259" key="8">
    <source>
        <dbReference type="PROSITE" id="PS50252"/>
    </source>
</evidence>
<dbReference type="PANTHER" id="PTHR11267">
    <property type="entry name" value="T-BOX PROTEIN-RELATED"/>
    <property type="match status" value="1"/>
</dbReference>
<evidence type="ECO:0000256" key="5">
    <source>
        <dbReference type="ARBA" id="ARBA00023242"/>
    </source>
</evidence>
<feature type="region of interest" description="Disordered" evidence="7">
    <location>
        <begin position="263"/>
        <end position="323"/>
    </location>
</feature>
<evidence type="ECO:0000256" key="3">
    <source>
        <dbReference type="ARBA" id="ARBA00023125"/>
    </source>
</evidence>
<comment type="subcellular location">
    <subcellularLocation>
        <location evidence="1 6">Nucleus</location>
    </subcellularLocation>
</comment>
<organism evidence="9 10">
    <name type="scientific">Xylocopa violacea</name>
    <name type="common">Violet carpenter bee</name>
    <name type="synonym">Apis violacea</name>
    <dbReference type="NCBI Taxonomy" id="135666"/>
    <lineage>
        <taxon>Eukaryota</taxon>
        <taxon>Metazoa</taxon>
        <taxon>Ecdysozoa</taxon>
        <taxon>Arthropoda</taxon>
        <taxon>Hexapoda</taxon>
        <taxon>Insecta</taxon>
        <taxon>Pterygota</taxon>
        <taxon>Neoptera</taxon>
        <taxon>Endopterygota</taxon>
        <taxon>Hymenoptera</taxon>
        <taxon>Apocrita</taxon>
        <taxon>Aculeata</taxon>
        <taxon>Apoidea</taxon>
        <taxon>Anthophila</taxon>
        <taxon>Apidae</taxon>
        <taxon>Xylocopa</taxon>
        <taxon>Xylocopa</taxon>
    </lineage>
</organism>
<dbReference type="Gene3D" id="2.60.40.820">
    <property type="entry name" value="Transcription factor, T-box"/>
    <property type="match status" value="1"/>
</dbReference>
<feature type="region of interest" description="Disordered" evidence="7">
    <location>
        <begin position="523"/>
        <end position="622"/>
    </location>
</feature>
<feature type="region of interest" description="Disordered" evidence="7">
    <location>
        <begin position="97"/>
        <end position="179"/>
    </location>
</feature>
<dbReference type="CDD" id="cd20188">
    <property type="entry name" value="T-box_TBX2_3-like"/>
    <property type="match status" value="1"/>
</dbReference>
<feature type="region of interest" description="Disordered" evidence="7">
    <location>
        <begin position="1"/>
        <end position="82"/>
    </location>
</feature>
<dbReference type="SMART" id="SM00425">
    <property type="entry name" value="TBOX"/>
    <property type="match status" value="1"/>
</dbReference>
<dbReference type="InterPro" id="IPR001699">
    <property type="entry name" value="TF_T-box"/>
</dbReference>
<feature type="compositionally biased region" description="Polar residues" evidence="7">
    <location>
        <begin position="14"/>
        <end position="26"/>
    </location>
</feature>
<evidence type="ECO:0000256" key="2">
    <source>
        <dbReference type="ARBA" id="ARBA00023015"/>
    </source>
</evidence>
<comment type="caution">
    <text evidence="9">The sequence shown here is derived from an EMBL/GenBank/DDBJ whole genome shotgun (WGS) entry which is preliminary data.</text>
</comment>
<feature type="region of interest" description="Disordered" evidence="7">
    <location>
        <begin position="212"/>
        <end position="251"/>
    </location>
</feature>
<dbReference type="PROSITE" id="PS50252">
    <property type="entry name" value="TBOX_3"/>
    <property type="match status" value="1"/>
</dbReference>
<comment type="caution">
    <text evidence="6">Lacks conserved residue(s) required for the propagation of feature annotation.</text>
</comment>
<protein>
    <recommendedName>
        <fullName evidence="8">T-box domain-containing protein</fullName>
    </recommendedName>
</protein>
<dbReference type="InterPro" id="IPR008967">
    <property type="entry name" value="p53-like_TF_DNA-bd_sf"/>
</dbReference>
<feature type="domain" description="T-box" evidence="8">
    <location>
        <begin position="329"/>
        <end position="510"/>
    </location>
</feature>
<sequence>MRFEQDTACRGTHCASTPQPSALQQRSRLEEVVEEEVDSSGKDIDGQRRSRRRDEELEANVVEGANTGPRAEAGGPGMAYPASATALNQHSAFATSIAAGTPSSNPNGHISGGHLPAPAAPRPTDFSVSSLLTAATTHPPILGGSSSQGSASPPPGGPGSPAAAPETPPPLPSQRELSHPSSAVAAASYFSAAALAAAGFYNPAAHLPATSSPGPTAHHLQGKGILSGAHHHPHLNPHGITPPGLGLGPHTPEEAAVLAAAAAALHHHHQGGPGGPAMRPLRPPLPPGMLHTSPHPLAPHHPLAGPHHPLVPPHHPEEDGVVDDPKVTLEGKELWEKFHKLGTEMVITKSGRQMFPQMKFRVSGLDAKAKYILLLDIVAADDYRYKFHNSRWMVAGKADPEMPKRMYIHPDSPSSGEQWMQKVVSFHKLKLTNNISDKHGFVSTTILNSMHKYQPRFHLVRANDILKLPYSTFRSYVFKETEFIAVTAYQNEKITQLKIDNNPFAKGFRDTGAGKREKKQALLTVSGGGSRLAAGGPASPEKRRSSNSVNDLLDDEDKLLDVVGPDTPHPAHHQREREHSRERDDRTSERGEGSESSGSESGGGPGPTGSEGPRPDVSVGPPLHPPLLPYLYPPVPGLYPGPGPLIPPSPLGIHGGVTPGMLFNAQLALAASQHPALFAHYPHPLASPLHQLKGHRFAPYTLPAPSHGSAFETVTPGSRTLSPRSPPPRPPTGSPTPTAGLTSSGSSAGELKSIENMVNGLQEKRRRSPSLTPGGHRGDADAGGGSP</sequence>
<evidence type="ECO:0000256" key="1">
    <source>
        <dbReference type="ARBA" id="ARBA00004123"/>
    </source>
</evidence>
<feature type="compositionally biased region" description="Low complexity" evidence="7">
    <location>
        <begin position="735"/>
        <end position="749"/>
    </location>
</feature>
<feature type="compositionally biased region" description="Basic and acidic residues" evidence="7">
    <location>
        <begin position="39"/>
        <end position="55"/>
    </location>
</feature>
<keyword evidence="10" id="KW-1185">Reference proteome</keyword>
<feature type="compositionally biased region" description="Polar residues" evidence="7">
    <location>
        <begin position="126"/>
        <end position="136"/>
    </location>
</feature>
<dbReference type="SUPFAM" id="SSF49417">
    <property type="entry name" value="p53-like transcription factors"/>
    <property type="match status" value="1"/>
</dbReference>
<dbReference type="InterPro" id="IPR018186">
    <property type="entry name" value="TF_T-box_CS"/>
</dbReference>
<feature type="region of interest" description="Disordered" evidence="7">
    <location>
        <begin position="700"/>
        <end position="787"/>
    </location>
</feature>
<gene>
    <name evidence="9" type="ORF">XYLVIOL_LOCUS3684</name>
</gene>
<dbReference type="PANTHER" id="PTHR11267:SF181">
    <property type="entry name" value="OPTOMOTOR-BLIND PROTEIN"/>
    <property type="match status" value="1"/>
</dbReference>
<name>A0ABP1NDP2_XYLVO</name>
<dbReference type="PROSITE" id="PS01283">
    <property type="entry name" value="TBOX_1"/>
    <property type="match status" value="1"/>
</dbReference>
<evidence type="ECO:0000313" key="9">
    <source>
        <dbReference type="EMBL" id="CAL7939115.1"/>
    </source>
</evidence>
<evidence type="ECO:0000256" key="4">
    <source>
        <dbReference type="ARBA" id="ARBA00023163"/>
    </source>
</evidence>
<dbReference type="Pfam" id="PF00907">
    <property type="entry name" value="T-box"/>
    <property type="match status" value="1"/>
</dbReference>
<reference evidence="9 10" key="1">
    <citation type="submission" date="2024-08" db="EMBL/GenBank/DDBJ databases">
        <authorList>
            <person name="Will J Nash"/>
            <person name="Angela Man"/>
            <person name="Seanna McTaggart"/>
            <person name="Kendall Baker"/>
            <person name="Tom Barker"/>
            <person name="Leah Catchpole"/>
            <person name="Alex Durrant"/>
            <person name="Karim Gharbi"/>
            <person name="Naomi Irish"/>
            <person name="Gemy Kaithakottil"/>
            <person name="Debby Ku"/>
            <person name="Aaliyah Providence"/>
            <person name="Felix Shaw"/>
            <person name="David Swarbreck"/>
            <person name="Chris Watkins"/>
            <person name="Ann M. McCartney"/>
            <person name="Giulio Formenti"/>
            <person name="Alice Mouton"/>
            <person name="Noel Vella"/>
            <person name="Bjorn M von Reumont"/>
            <person name="Adriana Vella"/>
            <person name="Wilfried Haerty"/>
        </authorList>
    </citation>
    <scope>NUCLEOTIDE SEQUENCE [LARGE SCALE GENOMIC DNA]</scope>
</reference>
<keyword evidence="2" id="KW-0805">Transcription regulation</keyword>
<feature type="compositionally biased region" description="Basic and acidic residues" evidence="7">
    <location>
        <begin position="314"/>
        <end position="323"/>
    </location>
</feature>
<keyword evidence="5 6" id="KW-0539">Nucleus</keyword>
<dbReference type="EMBL" id="CAXAJV020001289">
    <property type="protein sequence ID" value="CAL7939115.1"/>
    <property type="molecule type" value="Genomic_DNA"/>
</dbReference>
<feature type="compositionally biased region" description="Pro residues" evidence="7">
    <location>
        <begin position="724"/>
        <end position="734"/>
    </location>
</feature>
<keyword evidence="3 6" id="KW-0238">DNA-binding</keyword>